<organism evidence="1 2">
    <name type="scientific">Clostridium beijerinckii</name>
    <name type="common">Clostridium MP</name>
    <dbReference type="NCBI Taxonomy" id="1520"/>
    <lineage>
        <taxon>Bacteria</taxon>
        <taxon>Bacillati</taxon>
        <taxon>Bacillota</taxon>
        <taxon>Clostridia</taxon>
        <taxon>Eubacteriales</taxon>
        <taxon>Clostridiaceae</taxon>
        <taxon>Clostridium</taxon>
    </lineage>
</organism>
<dbReference type="AlphaFoldDB" id="A0A0B5QJM7"/>
<dbReference type="Pfam" id="PF09546">
    <property type="entry name" value="Spore_III_AE"/>
    <property type="match status" value="1"/>
</dbReference>
<gene>
    <name evidence="1" type="ORF">LF65_01835</name>
</gene>
<reference evidence="2" key="1">
    <citation type="submission" date="2014-12" db="EMBL/GenBank/DDBJ databases">
        <title>Genome sequence of Clostridium beijerinckii strain 59B.</title>
        <authorList>
            <person name="Little G.T."/>
            <person name="Minton N.P."/>
        </authorList>
    </citation>
    <scope>NUCLEOTIDE SEQUENCE [LARGE SCALE GENOMIC DNA]</scope>
    <source>
        <strain evidence="2">59B</strain>
    </source>
</reference>
<name>A0A0B5QJM7_CLOBE</name>
<dbReference type="KEGG" id="cbei:LF65_01835"/>
<accession>A0A0B5QJM7</accession>
<dbReference type="RefSeq" id="WP_023974714.1">
    <property type="nucleotide sequence ID" value="NZ_CP010086.2"/>
</dbReference>
<dbReference type="InterPro" id="IPR014194">
    <property type="entry name" value="Spore_III_AE"/>
</dbReference>
<proteinExistence type="predicted"/>
<dbReference type="EMBL" id="CP010086">
    <property type="protein sequence ID" value="AJG98436.1"/>
    <property type="molecule type" value="Genomic_DNA"/>
</dbReference>
<dbReference type="OrthoDB" id="1706761at2"/>
<evidence type="ECO:0000313" key="2">
    <source>
        <dbReference type="Proteomes" id="UP000031866"/>
    </source>
</evidence>
<sequence length="429" mass="46728">MKMIKRVTFIVLMSLMINIFISAVTGDSFIESRTIYAAEVNNKVDIETGNNTNFYDKNKSKQSSENEVNIDELGGSAKEEINSLYEYISKMKTDVELMNNLNPVEYVETYIKEGKGNLSIDTLLKAALSIIFKEVKSVLSLVISIVTIAIICSLLKNLQDAFSGESISQVAFYACYALIIMVLSKSFIISISVAKDVINNISDFMSALLPILVTMISLAGGIAAATTLDPIVLGAVVFIPKVYSNVIIPMILMGFVLEFANNISAEHKINNLCKLFKQIIIWFQGIIVTIFIGLLTIRGITSTTIDAVTLKTAKFAVDNFIPIVGKAFSDAITSVAGYSLIIKNAISSIGLVVIILILLHPLIKLVLIEFIYKLSAALIEPISDSRITKSLEAAGSSMMLIISCVLTVSFMFFILIGIMASTGRFIVGG</sequence>
<dbReference type="STRING" id="1520.LF65_01835"/>
<evidence type="ECO:0000313" key="1">
    <source>
        <dbReference type="EMBL" id="AJG98436.1"/>
    </source>
</evidence>
<dbReference type="Proteomes" id="UP000031866">
    <property type="component" value="Chromosome"/>
</dbReference>
<protein>
    <submittedName>
        <fullName evidence="1">Stage III sporulation protein AE</fullName>
    </submittedName>
</protein>
<dbReference type="NCBIfam" id="TIGR02829">
    <property type="entry name" value="spore_III_AE"/>
    <property type="match status" value="1"/>
</dbReference>